<dbReference type="RefSeq" id="WP_344197831.1">
    <property type="nucleotide sequence ID" value="NZ_BAAAME010000002.1"/>
</dbReference>
<proteinExistence type="predicted"/>
<evidence type="ECO:0000256" key="1">
    <source>
        <dbReference type="SAM" id="MobiDB-lite"/>
    </source>
</evidence>
<evidence type="ECO:0000259" key="2">
    <source>
        <dbReference type="Pfam" id="PF07179"/>
    </source>
</evidence>
<comment type="caution">
    <text evidence="3">The sequence shown here is derived from an EMBL/GenBank/DDBJ whole genome shotgun (WGS) entry which is preliminary data.</text>
</comment>
<dbReference type="EMBL" id="BAAAME010000002">
    <property type="protein sequence ID" value="GAA1729149.1"/>
    <property type="molecule type" value="Genomic_DNA"/>
</dbReference>
<dbReference type="Proteomes" id="UP001501057">
    <property type="component" value="Unassembled WGS sequence"/>
</dbReference>
<dbReference type="Pfam" id="PF07179">
    <property type="entry name" value="SseB"/>
    <property type="match status" value="1"/>
</dbReference>
<reference evidence="3 4" key="1">
    <citation type="journal article" date="2019" name="Int. J. Syst. Evol. Microbiol.">
        <title>The Global Catalogue of Microorganisms (GCM) 10K type strain sequencing project: providing services to taxonomists for standard genome sequencing and annotation.</title>
        <authorList>
            <consortium name="The Broad Institute Genomics Platform"/>
            <consortium name="The Broad Institute Genome Sequencing Center for Infectious Disease"/>
            <person name="Wu L."/>
            <person name="Ma J."/>
        </authorList>
    </citation>
    <scope>NUCLEOTIDE SEQUENCE [LARGE SCALE GENOMIC DNA]</scope>
    <source>
        <strain evidence="3 4">JCM 13518</strain>
    </source>
</reference>
<feature type="domain" description="SseB protein N-terminal" evidence="2">
    <location>
        <begin position="40"/>
        <end position="143"/>
    </location>
</feature>
<sequence>MSAESGEHEPQQHERGLAEPAFPGDDGRTAPELVPVLGDRDAVLAQLGAARVFVPIVAVLGERAANGGDKNADMAAVLMTGADGRQALLAFTSVATMEAWNPQARPVPVHGQAAAQSAVAEGASAIVLDLGQPHWQVVETDDLQHLAAGDVLARTATGTAWVRPGA</sequence>
<keyword evidence="4" id="KW-1185">Reference proteome</keyword>
<gene>
    <name evidence="3" type="ORF">GCM10009710_07200</name>
</gene>
<evidence type="ECO:0000313" key="3">
    <source>
        <dbReference type="EMBL" id="GAA1729149.1"/>
    </source>
</evidence>
<protein>
    <recommendedName>
        <fullName evidence="2">SseB protein N-terminal domain-containing protein</fullName>
    </recommendedName>
</protein>
<feature type="compositionally biased region" description="Basic and acidic residues" evidence="1">
    <location>
        <begin position="1"/>
        <end position="17"/>
    </location>
</feature>
<feature type="region of interest" description="Disordered" evidence="1">
    <location>
        <begin position="1"/>
        <end position="32"/>
    </location>
</feature>
<evidence type="ECO:0000313" key="4">
    <source>
        <dbReference type="Proteomes" id="UP001501057"/>
    </source>
</evidence>
<organism evidence="3 4">
    <name type="scientific">Aeromicrobium alkaliterrae</name>
    <dbReference type="NCBI Taxonomy" id="302168"/>
    <lineage>
        <taxon>Bacteria</taxon>
        <taxon>Bacillati</taxon>
        <taxon>Actinomycetota</taxon>
        <taxon>Actinomycetes</taxon>
        <taxon>Propionibacteriales</taxon>
        <taxon>Nocardioidaceae</taxon>
        <taxon>Aeromicrobium</taxon>
    </lineage>
</organism>
<name>A0ABN2JJ75_9ACTN</name>
<dbReference type="InterPro" id="IPR009839">
    <property type="entry name" value="SseB_N"/>
</dbReference>
<accession>A0ABN2JJ75</accession>